<evidence type="ECO:0000313" key="4">
    <source>
        <dbReference type="Proteomes" id="UP000287756"/>
    </source>
</evidence>
<dbReference type="SMART" id="SM00852">
    <property type="entry name" value="MoCF_biosynth"/>
    <property type="match status" value="1"/>
</dbReference>
<dbReference type="Gene3D" id="3.90.950.20">
    <property type="entry name" value="CinA-like"/>
    <property type="match status" value="1"/>
</dbReference>
<dbReference type="RefSeq" id="WP_128522694.1">
    <property type="nucleotide sequence ID" value="NZ_CANLVY010000004.1"/>
</dbReference>
<accession>A0A410M8B7</accession>
<dbReference type="Pfam" id="PF18146">
    <property type="entry name" value="CinA_KH"/>
    <property type="match status" value="1"/>
</dbReference>
<dbReference type="Pfam" id="PF02464">
    <property type="entry name" value="CinA"/>
    <property type="match status" value="1"/>
</dbReference>
<dbReference type="Proteomes" id="UP000287756">
    <property type="component" value="Chromosome"/>
</dbReference>
<dbReference type="CDD" id="cd00885">
    <property type="entry name" value="cinA"/>
    <property type="match status" value="1"/>
</dbReference>
<evidence type="ECO:0000256" key="1">
    <source>
        <dbReference type="HAMAP-Rule" id="MF_00226"/>
    </source>
</evidence>
<feature type="domain" description="MoaB/Mog" evidence="2">
    <location>
        <begin position="4"/>
        <end position="170"/>
    </location>
</feature>
<dbReference type="InterPro" id="IPR008136">
    <property type="entry name" value="CinA_C"/>
</dbReference>
<reference evidence="3 4" key="1">
    <citation type="submission" date="2018-01" db="EMBL/GenBank/DDBJ databases">
        <title>The whole genome sequencing and assembly of Halobacillus litoralis ERB031 strain.</title>
        <authorList>
            <person name="Lee S.-J."/>
            <person name="Park M.-K."/>
            <person name="Kim J.-Y."/>
            <person name="Lee Y.-J."/>
            <person name="Yi H."/>
            <person name="Bahn Y.-S."/>
            <person name="Kim J.F."/>
            <person name="Lee D.-W."/>
        </authorList>
    </citation>
    <scope>NUCLEOTIDE SEQUENCE [LARGE SCALE GENOMIC DNA]</scope>
    <source>
        <strain evidence="3 4">ERB 031</strain>
    </source>
</reference>
<dbReference type="NCBIfam" id="NF001813">
    <property type="entry name" value="PRK00549.1"/>
    <property type="match status" value="1"/>
</dbReference>
<dbReference type="EMBL" id="CP026118">
    <property type="protein sequence ID" value="QAS50930.1"/>
    <property type="molecule type" value="Genomic_DNA"/>
</dbReference>
<dbReference type="InterPro" id="IPR050101">
    <property type="entry name" value="CinA"/>
</dbReference>
<dbReference type="InterPro" id="IPR008135">
    <property type="entry name" value="Competence-induced_CinA"/>
</dbReference>
<dbReference type="Pfam" id="PF00994">
    <property type="entry name" value="MoCF_biosynth"/>
    <property type="match status" value="1"/>
</dbReference>
<dbReference type="InterPro" id="IPR036653">
    <property type="entry name" value="CinA-like_C"/>
</dbReference>
<name>A0A410M8B7_9BACI</name>
<dbReference type="PANTHER" id="PTHR13939">
    <property type="entry name" value="NICOTINAMIDE-NUCLEOTIDE AMIDOHYDROLASE PNCC"/>
    <property type="match status" value="1"/>
</dbReference>
<dbReference type="PANTHER" id="PTHR13939:SF0">
    <property type="entry name" value="NMN AMIDOHYDROLASE-LIKE PROTEIN YFAY"/>
    <property type="match status" value="1"/>
</dbReference>
<dbReference type="InterPro" id="IPR001453">
    <property type="entry name" value="MoaB/Mog_dom"/>
</dbReference>
<dbReference type="OrthoDB" id="9801454at2"/>
<dbReference type="InterPro" id="IPR036425">
    <property type="entry name" value="MoaB/Mog-like_dom_sf"/>
</dbReference>
<dbReference type="NCBIfam" id="TIGR00199">
    <property type="entry name" value="PncC_domain"/>
    <property type="match status" value="1"/>
</dbReference>
<comment type="similarity">
    <text evidence="1">Belongs to the CinA family.</text>
</comment>
<dbReference type="InterPro" id="IPR041424">
    <property type="entry name" value="CinA_KH"/>
</dbReference>
<proteinExistence type="inferred from homology"/>
<protein>
    <recommendedName>
        <fullName evidence="1">Putative competence-damage inducible protein</fullName>
    </recommendedName>
</protein>
<dbReference type="Gene3D" id="3.40.980.10">
    <property type="entry name" value="MoaB/Mog-like domain"/>
    <property type="match status" value="1"/>
</dbReference>
<dbReference type="KEGG" id="hli:HLI_01320"/>
<dbReference type="HAMAP" id="MF_00226_B">
    <property type="entry name" value="CinA_B"/>
    <property type="match status" value="1"/>
</dbReference>
<organism evidence="3 4">
    <name type="scientific">Halobacillus litoralis</name>
    <dbReference type="NCBI Taxonomy" id="45668"/>
    <lineage>
        <taxon>Bacteria</taxon>
        <taxon>Bacillati</taxon>
        <taxon>Bacillota</taxon>
        <taxon>Bacilli</taxon>
        <taxon>Bacillales</taxon>
        <taxon>Bacillaceae</taxon>
        <taxon>Halobacillus</taxon>
    </lineage>
</organism>
<dbReference type="Gene3D" id="3.30.70.2860">
    <property type="match status" value="1"/>
</dbReference>
<sequence>MKTEIIAVGTELLLGQISNTNAQWISKEMAGIGLPVLRHTVVGDNFNRLQTTFEHAQSRSEVIIVTGGLGPTEDDLTREAAQKVMQQELVNHEETLAKIQSYYDRNHRKMTPNNRKQSLVFSKADVLTNREGMAPGQLIEKDGCLWIFLPGVPSEMKTLMQDEVIPRLHKIYNLKSQIVSEMMRFIGIGESTLETELQDIITNQTNPTIAPLASEGEVGLRLTATGETTEDAYHKIALLKEKILQEVGSYYYGSDTVTIEERVRDLLKEHKYTIGSAESFTGGSFIERLVALPGASAVCQGGLVAYTAETKEKVIQVPKFLIKQYGTISHECAEIMALNTQSLLDVDVSISFTGVAGPEPSEGRHPGTVFIGIQIGEQDPEVHLFNFNGGRDQVRNRAVKKGYELLFHRLKNDF</sequence>
<dbReference type="NCBIfam" id="TIGR00177">
    <property type="entry name" value="molyb_syn"/>
    <property type="match status" value="1"/>
</dbReference>
<evidence type="ECO:0000313" key="3">
    <source>
        <dbReference type="EMBL" id="QAS50930.1"/>
    </source>
</evidence>
<dbReference type="SUPFAM" id="SSF53218">
    <property type="entry name" value="Molybdenum cofactor biosynthesis proteins"/>
    <property type="match status" value="1"/>
</dbReference>
<dbReference type="NCBIfam" id="TIGR00200">
    <property type="entry name" value="cinA_nterm"/>
    <property type="match status" value="1"/>
</dbReference>
<gene>
    <name evidence="1" type="primary">cinA</name>
    <name evidence="3" type="ORF">HLI_01320</name>
</gene>
<dbReference type="AlphaFoldDB" id="A0A410M8B7"/>
<dbReference type="SUPFAM" id="SSF142433">
    <property type="entry name" value="CinA-like"/>
    <property type="match status" value="1"/>
</dbReference>
<dbReference type="PIRSF" id="PIRSF006728">
    <property type="entry name" value="CinA"/>
    <property type="match status" value="1"/>
</dbReference>
<evidence type="ECO:0000259" key="2">
    <source>
        <dbReference type="SMART" id="SM00852"/>
    </source>
</evidence>